<evidence type="ECO:0000313" key="2">
    <source>
        <dbReference type="EMBL" id="GAA1590695.1"/>
    </source>
</evidence>
<feature type="domain" description="Nudix hydrolase" evidence="1">
    <location>
        <begin position="44"/>
        <end position="181"/>
    </location>
</feature>
<dbReference type="Pfam" id="PF00293">
    <property type="entry name" value="NUDIX"/>
    <property type="match status" value="1"/>
</dbReference>
<comment type="caution">
    <text evidence="2">The sequence shown here is derived from an EMBL/GenBank/DDBJ whole genome shotgun (WGS) entry which is preliminary data.</text>
</comment>
<dbReference type="InterPro" id="IPR000086">
    <property type="entry name" value="NUDIX_hydrolase_dom"/>
</dbReference>
<dbReference type="SUPFAM" id="SSF55811">
    <property type="entry name" value="Nudix"/>
    <property type="match status" value="1"/>
</dbReference>
<protein>
    <recommendedName>
        <fullName evidence="1">Nudix hydrolase domain-containing protein</fullName>
    </recommendedName>
</protein>
<sequence length="186" mass="20701">MAATVAQNEVMQPWAEQFPDLFAPGHWEWGELDVRYTVEQPPDELISNVHVVCRTADGVVVCTNDLGWRFLPGGTREPGETIQQLVERELLEEAGARLTGPLTWLGAHRADHRRAAPYRPHLPHPVSYWANYVADVVIEQPPTNPPDGEQVTDVLVLPPDEAAKYLDGQVEELGSVVRLAQAMQLV</sequence>
<evidence type="ECO:0000313" key="3">
    <source>
        <dbReference type="Proteomes" id="UP001500190"/>
    </source>
</evidence>
<organism evidence="2 3">
    <name type="scientific">Kribbella karoonensis</name>
    <dbReference type="NCBI Taxonomy" id="324851"/>
    <lineage>
        <taxon>Bacteria</taxon>
        <taxon>Bacillati</taxon>
        <taxon>Actinomycetota</taxon>
        <taxon>Actinomycetes</taxon>
        <taxon>Propionibacteriales</taxon>
        <taxon>Kribbellaceae</taxon>
        <taxon>Kribbella</taxon>
    </lineage>
</organism>
<reference evidence="2 3" key="1">
    <citation type="journal article" date="2019" name="Int. J. Syst. Evol. Microbiol.">
        <title>The Global Catalogue of Microorganisms (GCM) 10K type strain sequencing project: providing services to taxonomists for standard genome sequencing and annotation.</title>
        <authorList>
            <consortium name="The Broad Institute Genomics Platform"/>
            <consortium name="The Broad Institute Genome Sequencing Center for Infectious Disease"/>
            <person name="Wu L."/>
            <person name="Ma J."/>
        </authorList>
    </citation>
    <scope>NUCLEOTIDE SEQUENCE [LARGE SCALE GENOMIC DNA]</scope>
    <source>
        <strain evidence="2 3">JCM 14304</strain>
    </source>
</reference>
<proteinExistence type="predicted"/>
<dbReference type="InterPro" id="IPR015797">
    <property type="entry name" value="NUDIX_hydrolase-like_dom_sf"/>
</dbReference>
<accession>A0ABN2E1J1</accession>
<dbReference type="Gene3D" id="3.90.79.10">
    <property type="entry name" value="Nucleoside Triphosphate Pyrophosphohydrolase"/>
    <property type="match status" value="1"/>
</dbReference>
<dbReference type="PROSITE" id="PS51462">
    <property type="entry name" value="NUDIX"/>
    <property type="match status" value="1"/>
</dbReference>
<gene>
    <name evidence="2" type="ORF">GCM10009742_41590</name>
</gene>
<name>A0ABN2E1J1_9ACTN</name>
<dbReference type="Proteomes" id="UP001500190">
    <property type="component" value="Unassembled WGS sequence"/>
</dbReference>
<keyword evidence="3" id="KW-1185">Reference proteome</keyword>
<dbReference type="EMBL" id="BAAAND010000007">
    <property type="protein sequence ID" value="GAA1590695.1"/>
    <property type="molecule type" value="Genomic_DNA"/>
</dbReference>
<evidence type="ECO:0000259" key="1">
    <source>
        <dbReference type="PROSITE" id="PS51462"/>
    </source>
</evidence>